<dbReference type="PROSITE" id="PS50928">
    <property type="entry name" value="ABC_TM1"/>
    <property type="match status" value="1"/>
</dbReference>
<evidence type="ECO:0000256" key="7">
    <source>
        <dbReference type="RuleBase" id="RU363032"/>
    </source>
</evidence>
<dbReference type="InterPro" id="IPR000515">
    <property type="entry name" value="MetI-like"/>
</dbReference>
<dbReference type="Pfam" id="PF00528">
    <property type="entry name" value="BPD_transp_1"/>
    <property type="match status" value="1"/>
</dbReference>
<comment type="similarity">
    <text evidence="7">Belongs to the binding-protein-dependent transport system permease family.</text>
</comment>
<dbReference type="PANTHER" id="PTHR43386">
    <property type="entry name" value="OLIGOPEPTIDE TRANSPORT SYSTEM PERMEASE PROTEIN APPC"/>
    <property type="match status" value="1"/>
</dbReference>
<accession>A0ABQ3DTQ4</accession>
<feature type="transmembrane region" description="Helical" evidence="7">
    <location>
        <begin position="134"/>
        <end position="154"/>
    </location>
</feature>
<dbReference type="InterPro" id="IPR025966">
    <property type="entry name" value="OppC_N"/>
</dbReference>
<dbReference type="CDD" id="cd06261">
    <property type="entry name" value="TM_PBP2"/>
    <property type="match status" value="1"/>
</dbReference>
<dbReference type="EMBL" id="BMZI01000001">
    <property type="protein sequence ID" value="GHB09231.1"/>
    <property type="molecule type" value="Genomic_DNA"/>
</dbReference>
<dbReference type="InterPro" id="IPR050366">
    <property type="entry name" value="BP-dependent_transpt_permease"/>
</dbReference>
<keyword evidence="10" id="KW-1185">Reference proteome</keyword>
<keyword evidence="6 7" id="KW-0472">Membrane</keyword>
<comment type="subcellular location">
    <subcellularLocation>
        <location evidence="1 7">Cell membrane</location>
        <topology evidence="1 7">Multi-pass membrane protein</topology>
    </subcellularLocation>
</comment>
<dbReference type="Gene3D" id="1.10.3720.10">
    <property type="entry name" value="MetI-like"/>
    <property type="match status" value="1"/>
</dbReference>
<evidence type="ECO:0000256" key="5">
    <source>
        <dbReference type="ARBA" id="ARBA00022989"/>
    </source>
</evidence>
<feature type="transmembrane region" description="Helical" evidence="7">
    <location>
        <begin position="160"/>
        <end position="178"/>
    </location>
</feature>
<dbReference type="Pfam" id="PF12911">
    <property type="entry name" value="OppC_N"/>
    <property type="match status" value="1"/>
</dbReference>
<keyword evidence="5 7" id="KW-1133">Transmembrane helix</keyword>
<evidence type="ECO:0000313" key="10">
    <source>
        <dbReference type="Proteomes" id="UP000646745"/>
    </source>
</evidence>
<keyword evidence="2 7" id="KW-0813">Transport</keyword>
<dbReference type="SUPFAM" id="SSF161098">
    <property type="entry name" value="MetI-like"/>
    <property type="match status" value="1"/>
</dbReference>
<protein>
    <submittedName>
        <fullName evidence="9">Peptide ABC transporter permease</fullName>
    </submittedName>
</protein>
<feature type="transmembrane region" description="Helical" evidence="7">
    <location>
        <begin position="25"/>
        <end position="47"/>
    </location>
</feature>
<organism evidence="9 10">
    <name type="scientific">Salinicola rhizosphaerae</name>
    <dbReference type="NCBI Taxonomy" id="1443141"/>
    <lineage>
        <taxon>Bacteria</taxon>
        <taxon>Pseudomonadati</taxon>
        <taxon>Pseudomonadota</taxon>
        <taxon>Gammaproteobacteria</taxon>
        <taxon>Oceanospirillales</taxon>
        <taxon>Halomonadaceae</taxon>
        <taxon>Salinicola</taxon>
    </lineage>
</organism>
<feature type="transmembrane region" description="Helical" evidence="7">
    <location>
        <begin position="272"/>
        <end position="295"/>
    </location>
</feature>
<evidence type="ECO:0000256" key="2">
    <source>
        <dbReference type="ARBA" id="ARBA00022448"/>
    </source>
</evidence>
<proteinExistence type="inferred from homology"/>
<sequence>MLSARTWRQQVRNSRLWYRLRRDRVAQCALLLVVVLVGAALLAPWLAPSNPYDLAQINLLDSELPPFWVAGSVSAHPLGTDVQGRDLLSIIVYGARVSLAIGFGAVLLQAFVGISLGLLAGYRGGRVDALLMRLADIQLSFSTLMMAILVSALVKAAFGGAFYGNYGVIVLIFIIGLSEWPQYARTVRASVLGEKRKEYVEAARVLGFSGPRIVLRHILPNALSSSLVISTLQIGNAIMAEAALSFLGLGMPETEPSLGSLIKAGFDYLQSGAWWITLLPGLYLVGLIVSMNLLGDWLRDTLNPRFYDAIASNAAGSRQRRRR</sequence>
<dbReference type="InterPro" id="IPR035906">
    <property type="entry name" value="MetI-like_sf"/>
</dbReference>
<evidence type="ECO:0000259" key="8">
    <source>
        <dbReference type="PROSITE" id="PS50928"/>
    </source>
</evidence>
<feature type="transmembrane region" description="Helical" evidence="7">
    <location>
        <begin position="226"/>
        <end position="252"/>
    </location>
</feature>
<comment type="caution">
    <text evidence="9">The sequence shown here is derived from an EMBL/GenBank/DDBJ whole genome shotgun (WGS) entry which is preliminary data.</text>
</comment>
<gene>
    <name evidence="9" type="ORF">GCM10009038_03560</name>
</gene>
<evidence type="ECO:0000313" key="9">
    <source>
        <dbReference type="EMBL" id="GHB09231.1"/>
    </source>
</evidence>
<evidence type="ECO:0000256" key="6">
    <source>
        <dbReference type="ARBA" id="ARBA00023136"/>
    </source>
</evidence>
<evidence type="ECO:0000256" key="3">
    <source>
        <dbReference type="ARBA" id="ARBA00022475"/>
    </source>
</evidence>
<dbReference type="Proteomes" id="UP000646745">
    <property type="component" value="Unassembled WGS sequence"/>
</dbReference>
<evidence type="ECO:0000256" key="1">
    <source>
        <dbReference type="ARBA" id="ARBA00004651"/>
    </source>
</evidence>
<feature type="transmembrane region" description="Helical" evidence="7">
    <location>
        <begin position="97"/>
        <end position="122"/>
    </location>
</feature>
<name>A0ABQ3DTQ4_9GAMM</name>
<keyword evidence="4 7" id="KW-0812">Transmembrane</keyword>
<reference evidence="10" key="1">
    <citation type="journal article" date="2019" name="Int. J. Syst. Evol. Microbiol.">
        <title>The Global Catalogue of Microorganisms (GCM) 10K type strain sequencing project: providing services to taxonomists for standard genome sequencing and annotation.</title>
        <authorList>
            <consortium name="The Broad Institute Genomics Platform"/>
            <consortium name="The Broad Institute Genome Sequencing Center for Infectious Disease"/>
            <person name="Wu L."/>
            <person name="Ma J."/>
        </authorList>
    </citation>
    <scope>NUCLEOTIDE SEQUENCE [LARGE SCALE GENOMIC DNA]</scope>
    <source>
        <strain evidence="10">KCTC 32998</strain>
    </source>
</reference>
<evidence type="ECO:0000256" key="4">
    <source>
        <dbReference type="ARBA" id="ARBA00022692"/>
    </source>
</evidence>
<feature type="domain" description="ABC transmembrane type-1" evidence="8">
    <location>
        <begin position="95"/>
        <end position="295"/>
    </location>
</feature>
<keyword evidence="3" id="KW-1003">Cell membrane</keyword>
<dbReference type="PANTHER" id="PTHR43386:SF26">
    <property type="entry name" value="ABC TRANSPORTER PERMEASE PROTEIN"/>
    <property type="match status" value="1"/>
</dbReference>